<dbReference type="KEGG" id="mzi:HWN40_10850"/>
<dbReference type="CDD" id="cd16922">
    <property type="entry name" value="HATPase_EvgS-ArcB-TorS-like"/>
    <property type="match status" value="1"/>
</dbReference>
<dbReference type="PROSITE" id="PS50112">
    <property type="entry name" value="PAS"/>
    <property type="match status" value="1"/>
</dbReference>
<protein>
    <recommendedName>
        <fullName evidence="3">histidine kinase</fullName>
        <ecNumber evidence="3">2.7.13.3</ecNumber>
    </recommendedName>
</protein>
<feature type="domain" description="PAS" evidence="14">
    <location>
        <begin position="449"/>
        <end position="505"/>
    </location>
</feature>
<dbReference type="Pfam" id="PF08447">
    <property type="entry name" value="PAS_3"/>
    <property type="match status" value="1"/>
</dbReference>
<keyword evidence="11" id="KW-0472">Membrane</keyword>
<dbReference type="NCBIfam" id="TIGR00229">
    <property type="entry name" value="sensory_box"/>
    <property type="match status" value="2"/>
</dbReference>
<dbReference type="Gene3D" id="3.30.565.10">
    <property type="entry name" value="Histidine kinase-like ATPase, C-terminal domain"/>
    <property type="match status" value="1"/>
</dbReference>
<dbReference type="FunFam" id="3.30.565.10:FF:000023">
    <property type="entry name" value="PAS domain-containing sensor histidine kinase"/>
    <property type="match status" value="1"/>
</dbReference>
<feature type="domain" description="PAC" evidence="15">
    <location>
        <begin position="90"/>
        <end position="142"/>
    </location>
</feature>
<evidence type="ECO:0000256" key="7">
    <source>
        <dbReference type="ARBA" id="ARBA00022741"/>
    </source>
</evidence>
<dbReference type="InterPro" id="IPR003594">
    <property type="entry name" value="HATPase_dom"/>
</dbReference>
<keyword evidence="6" id="KW-0808">Transferase</keyword>
<dbReference type="Gene3D" id="3.30.450.40">
    <property type="match status" value="1"/>
</dbReference>
<dbReference type="PANTHER" id="PTHR43047:SF72">
    <property type="entry name" value="OSMOSENSING HISTIDINE PROTEIN KINASE SLN1"/>
    <property type="match status" value="1"/>
</dbReference>
<keyword evidence="5" id="KW-0597">Phosphoprotein</keyword>
<evidence type="ECO:0000256" key="9">
    <source>
        <dbReference type="ARBA" id="ARBA00022840"/>
    </source>
</evidence>
<dbReference type="SMART" id="SM00086">
    <property type="entry name" value="PAC"/>
    <property type="match status" value="3"/>
</dbReference>
<dbReference type="Pfam" id="PF13426">
    <property type="entry name" value="PAS_9"/>
    <property type="match status" value="1"/>
</dbReference>
<dbReference type="InterPro" id="IPR001610">
    <property type="entry name" value="PAC"/>
</dbReference>
<dbReference type="OrthoDB" id="8127at2157"/>
<dbReference type="SMART" id="SM00091">
    <property type="entry name" value="PAS"/>
    <property type="match status" value="3"/>
</dbReference>
<dbReference type="GeneID" id="55822179"/>
<dbReference type="InterPro" id="IPR005467">
    <property type="entry name" value="His_kinase_dom"/>
</dbReference>
<sequence>MASTQYEKIPPIKPEEKMENSGKLLDELPVGVISFDKQGNILEVNRFLLDILGSPSAEATKKINMLSFPPLVSSGISGTIRQTLKNGETTSIETFYNSRWGKNLFLRIKIVPYKTDEGNIAGCHAIIEDATEVVKTEKQLEQKDLKERLISQISSKFINSTFKDIDKEIKTALEQMARFLDAERAVLFSITEDGKYVTKTHEWHSDNVHSFIKINERIPKEKFVSKQLENLDIVSIYDVEELPEEDTLKKSLKEVNITSAVLIPLSLRGSFKGFIGLDSITGPKKWDDDIFNLSKLVGEMITSLLERKHAESLLLEKEKEYEEVIDAIDAIIWKADVDREGNFTRTYISSSADSILQLPTGSIGNDWDKYFSHVHPDDMQNIHDTFQKGFQNPGVFFNADYRLVTSSGEIVWVNSNGTAHVLQDGTLRVFGNSTNITERKNAEEQITKNEKKYRSLFEQSNDGIILNTLDGRIVDTNNRVCEMTGYTREQLLNMSVLDLQTPDERIEGVNVLKKFRMEGSFSGETEYLTANGSIIFVKIDATILEGYSNLAQAVIRDITEQKIAEEAMFNAKIEAETASRIKSEFLANMSHELRTPLNSIIGFSDMLMEGHAGHLEEKQSRYVKNVSESGKYLLTLINNILDIAKIESGKMELEPENFTIGEMFDDVENLMGHLAKKKHIEFHVEKPEYIQLFADKLKIKQIIYNLLSNAIKFTPEYGIVSIFARSSDNEIIISIQDSGIGIARENLKEMFRPFRQLESSLSRQYMGTGLGLSIVKKLVELHGGSVSVESEIGKGSMFSFTIPITAPSTDT</sequence>
<dbReference type="GO" id="GO:0009927">
    <property type="term" value="F:histidine phosphotransfer kinase activity"/>
    <property type="evidence" value="ECO:0007669"/>
    <property type="project" value="TreeGrafter"/>
</dbReference>
<dbReference type="CDD" id="cd00130">
    <property type="entry name" value="PAS"/>
    <property type="match status" value="3"/>
</dbReference>
<dbReference type="Proteomes" id="UP000509594">
    <property type="component" value="Chromosome"/>
</dbReference>
<dbReference type="InterPro" id="IPR013655">
    <property type="entry name" value="PAS_fold_3"/>
</dbReference>
<dbReference type="SMART" id="SM00387">
    <property type="entry name" value="HATPase_c"/>
    <property type="match status" value="1"/>
</dbReference>
<dbReference type="RefSeq" id="WP_176965746.1">
    <property type="nucleotide sequence ID" value="NZ_CP058215.1"/>
</dbReference>
<dbReference type="EC" id="2.7.13.3" evidence="3"/>
<dbReference type="InterPro" id="IPR035965">
    <property type="entry name" value="PAS-like_dom_sf"/>
</dbReference>
<organism evidence="16 17">
    <name type="scientific">Methanolobus zinderi</name>
    <dbReference type="NCBI Taxonomy" id="536044"/>
    <lineage>
        <taxon>Archaea</taxon>
        <taxon>Methanobacteriati</taxon>
        <taxon>Methanobacteriota</taxon>
        <taxon>Stenosarchaea group</taxon>
        <taxon>Methanomicrobia</taxon>
        <taxon>Methanosarcinales</taxon>
        <taxon>Methanosarcinaceae</taxon>
        <taxon>Methanolobus</taxon>
    </lineage>
</organism>
<dbReference type="InterPro" id="IPR036890">
    <property type="entry name" value="HATPase_C_sf"/>
</dbReference>
<dbReference type="SUPFAM" id="SSF47384">
    <property type="entry name" value="Homodimeric domain of signal transducing histidine kinase"/>
    <property type="match status" value="1"/>
</dbReference>
<reference evidence="16 17" key="1">
    <citation type="submission" date="2020-06" db="EMBL/GenBank/DDBJ databases">
        <title>Methanolobus halotolerans sp. nov., isolated from a saline lake Tus in Siberia.</title>
        <authorList>
            <person name="Shen Y."/>
            <person name="Chen S.-C."/>
            <person name="Lai M.-C."/>
            <person name="Huang H.-H."/>
            <person name="Chiu H.-H."/>
            <person name="Tang S.-L."/>
            <person name="Rogozin D.Y."/>
            <person name="Degermendzhy A.G."/>
        </authorList>
    </citation>
    <scope>NUCLEOTIDE SEQUENCE [LARGE SCALE GENOMIC DNA]</scope>
    <source>
        <strain evidence="16 17">DSM 21339</strain>
    </source>
</reference>
<evidence type="ECO:0000256" key="2">
    <source>
        <dbReference type="ARBA" id="ARBA00004236"/>
    </source>
</evidence>
<name>A0A7D5E952_9EURY</name>
<dbReference type="GO" id="GO:0005524">
    <property type="term" value="F:ATP binding"/>
    <property type="evidence" value="ECO:0007669"/>
    <property type="project" value="UniProtKB-KW"/>
</dbReference>
<dbReference type="InterPro" id="IPR036097">
    <property type="entry name" value="HisK_dim/P_sf"/>
</dbReference>
<proteinExistence type="predicted"/>
<dbReference type="Pfam" id="PF08448">
    <property type="entry name" value="PAS_4"/>
    <property type="match status" value="1"/>
</dbReference>
<dbReference type="SUPFAM" id="SSF55874">
    <property type="entry name" value="ATPase domain of HSP90 chaperone/DNA topoisomerase II/histidine kinase"/>
    <property type="match status" value="1"/>
</dbReference>
<dbReference type="Gene3D" id="3.30.450.20">
    <property type="entry name" value="PAS domain"/>
    <property type="match status" value="3"/>
</dbReference>
<dbReference type="PROSITE" id="PS50109">
    <property type="entry name" value="HIS_KIN"/>
    <property type="match status" value="1"/>
</dbReference>
<dbReference type="InterPro" id="IPR004358">
    <property type="entry name" value="Sig_transdc_His_kin-like_C"/>
</dbReference>
<dbReference type="SUPFAM" id="SSF55785">
    <property type="entry name" value="PYP-like sensor domain (PAS domain)"/>
    <property type="match status" value="3"/>
</dbReference>
<dbReference type="AlphaFoldDB" id="A0A7D5E952"/>
<dbReference type="SUPFAM" id="SSF55781">
    <property type="entry name" value="GAF domain-like"/>
    <property type="match status" value="1"/>
</dbReference>
<feature type="region of interest" description="Disordered" evidence="12">
    <location>
        <begin position="1"/>
        <end position="20"/>
    </location>
</feature>
<dbReference type="PRINTS" id="PR00344">
    <property type="entry name" value="BCTRLSENSOR"/>
</dbReference>
<evidence type="ECO:0000313" key="17">
    <source>
        <dbReference type="Proteomes" id="UP000509594"/>
    </source>
</evidence>
<feature type="domain" description="PAC" evidence="15">
    <location>
        <begin position="397"/>
        <end position="448"/>
    </location>
</feature>
<dbReference type="InterPro" id="IPR013656">
    <property type="entry name" value="PAS_4"/>
</dbReference>
<dbReference type="GO" id="GO:0000155">
    <property type="term" value="F:phosphorelay sensor kinase activity"/>
    <property type="evidence" value="ECO:0007669"/>
    <property type="project" value="InterPro"/>
</dbReference>
<evidence type="ECO:0000256" key="10">
    <source>
        <dbReference type="ARBA" id="ARBA00023012"/>
    </source>
</evidence>
<dbReference type="Gene3D" id="1.10.287.130">
    <property type="match status" value="1"/>
</dbReference>
<evidence type="ECO:0000256" key="11">
    <source>
        <dbReference type="ARBA" id="ARBA00023136"/>
    </source>
</evidence>
<evidence type="ECO:0000256" key="8">
    <source>
        <dbReference type="ARBA" id="ARBA00022777"/>
    </source>
</evidence>
<dbReference type="SMART" id="SM00388">
    <property type="entry name" value="HisKA"/>
    <property type="match status" value="1"/>
</dbReference>
<comment type="subcellular location">
    <subcellularLocation>
        <location evidence="2">Cell membrane</location>
    </subcellularLocation>
</comment>
<evidence type="ECO:0000256" key="3">
    <source>
        <dbReference type="ARBA" id="ARBA00012438"/>
    </source>
</evidence>
<dbReference type="Pfam" id="PF00512">
    <property type="entry name" value="HisKA"/>
    <property type="match status" value="1"/>
</dbReference>
<dbReference type="PANTHER" id="PTHR43047">
    <property type="entry name" value="TWO-COMPONENT HISTIDINE PROTEIN KINASE"/>
    <property type="match status" value="1"/>
</dbReference>
<dbReference type="FunFam" id="1.10.287.130:FF:000038">
    <property type="entry name" value="Sensory transduction histidine kinase"/>
    <property type="match status" value="1"/>
</dbReference>
<evidence type="ECO:0000256" key="5">
    <source>
        <dbReference type="ARBA" id="ARBA00022553"/>
    </source>
</evidence>
<evidence type="ECO:0000256" key="12">
    <source>
        <dbReference type="SAM" id="MobiDB-lite"/>
    </source>
</evidence>
<comment type="catalytic activity">
    <reaction evidence="1">
        <text>ATP + protein L-histidine = ADP + protein N-phospho-L-histidine.</text>
        <dbReference type="EC" id="2.7.13.3"/>
    </reaction>
</comment>
<evidence type="ECO:0000313" key="16">
    <source>
        <dbReference type="EMBL" id="QLC50691.1"/>
    </source>
</evidence>
<keyword evidence="9" id="KW-0067">ATP-binding</keyword>
<evidence type="ECO:0000256" key="6">
    <source>
        <dbReference type="ARBA" id="ARBA00022679"/>
    </source>
</evidence>
<dbReference type="EMBL" id="CP058215">
    <property type="protein sequence ID" value="QLC50691.1"/>
    <property type="molecule type" value="Genomic_DNA"/>
</dbReference>
<evidence type="ECO:0000259" key="13">
    <source>
        <dbReference type="PROSITE" id="PS50109"/>
    </source>
</evidence>
<accession>A0A7D5E952</accession>
<feature type="domain" description="Histidine kinase" evidence="13">
    <location>
        <begin position="588"/>
        <end position="806"/>
    </location>
</feature>
<keyword evidence="7" id="KW-0547">Nucleotide-binding</keyword>
<dbReference type="Pfam" id="PF02518">
    <property type="entry name" value="HATPase_c"/>
    <property type="match status" value="1"/>
</dbReference>
<evidence type="ECO:0000256" key="4">
    <source>
        <dbReference type="ARBA" id="ARBA00022475"/>
    </source>
</evidence>
<keyword evidence="10" id="KW-0902">Two-component regulatory system</keyword>
<keyword evidence="17" id="KW-1185">Reference proteome</keyword>
<evidence type="ECO:0000256" key="1">
    <source>
        <dbReference type="ARBA" id="ARBA00000085"/>
    </source>
</evidence>
<evidence type="ECO:0000259" key="15">
    <source>
        <dbReference type="PROSITE" id="PS50113"/>
    </source>
</evidence>
<dbReference type="InterPro" id="IPR000014">
    <property type="entry name" value="PAS"/>
</dbReference>
<dbReference type="InterPro" id="IPR003661">
    <property type="entry name" value="HisK_dim/P_dom"/>
</dbReference>
<dbReference type="CDD" id="cd00082">
    <property type="entry name" value="HisKA"/>
    <property type="match status" value="1"/>
</dbReference>
<evidence type="ECO:0000259" key="14">
    <source>
        <dbReference type="PROSITE" id="PS50112"/>
    </source>
</evidence>
<gene>
    <name evidence="16" type="ORF">HWN40_10850</name>
</gene>
<dbReference type="InterPro" id="IPR000700">
    <property type="entry name" value="PAS-assoc_C"/>
</dbReference>
<keyword evidence="4" id="KW-1003">Cell membrane</keyword>
<dbReference type="PROSITE" id="PS50113">
    <property type="entry name" value="PAC"/>
    <property type="match status" value="2"/>
</dbReference>
<dbReference type="InterPro" id="IPR029016">
    <property type="entry name" value="GAF-like_dom_sf"/>
</dbReference>
<keyword evidence="8" id="KW-0418">Kinase</keyword>
<dbReference type="GO" id="GO:0005886">
    <property type="term" value="C:plasma membrane"/>
    <property type="evidence" value="ECO:0007669"/>
    <property type="project" value="UniProtKB-SubCell"/>
</dbReference>